<name>A0AAW0TJU0_SCYPA</name>
<proteinExistence type="predicted"/>
<evidence type="ECO:0000256" key="1">
    <source>
        <dbReference type="SAM" id="MobiDB-lite"/>
    </source>
</evidence>
<dbReference type="Proteomes" id="UP001487740">
    <property type="component" value="Unassembled WGS sequence"/>
</dbReference>
<organism evidence="2 3">
    <name type="scientific">Scylla paramamosain</name>
    <name type="common">Mud crab</name>
    <dbReference type="NCBI Taxonomy" id="85552"/>
    <lineage>
        <taxon>Eukaryota</taxon>
        <taxon>Metazoa</taxon>
        <taxon>Ecdysozoa</taxon>
        <taxon>Arthropoda</taxon>
        <taxon>Crustacea</taxon>
        <taxon>Multicrustacea</taxon>
        <taxon>Malacostraca</taxon>
        <taxon>Eumalacostraca</taxon>
        <taxon>Eucarida</taxon>
        <taxon>Decapoda</taxon>
        <taxon>Pleocyemata</taxon>
        <taxon>Brachyura</taxon>
        <taxon>Eubrachyura</taxon>
        <taxon>Portunoidea</taxon>
        <taxon>Portunidae</taxon>
        <taxon>Portuninae</taxon>
        <taxon>Scylla</taxon>
    </lineage>
</organism>
<feature type="compositionally biased region" description="Low complexity" evidence="1">
    <location>
        <begin position="1"/>
        <end position="18"/>
    </location>
</feature>
<accession>A0AAW0TJU0</accession>
<dbReference type="EMBL" id="JARAKH010000030">
    <property type="protein sequence ID" value="KAK8387378.1"/>
    <property type="molecule type" value="Genomic_DNA"/>
</dbReference>
<evidence type="ECO:0000313" key="3">
    <source>
        <dbReference type="Proteomes" id="UP001487740"/>
    </source>
</evidence>
<feature type="region of interest" description="Disordered" evidence="1">
    <location>
        <begin position="58"/>
        <end position="99"/>
    </location>
</feature>
<keyword evidence="3" id="KW-1185">Reference proteome</keyword>
<sequence>MAMEVSGAEASSDPSSSEEVNRVIPLQEEVGLGPCAAAESPAVGTGHPLFLEEVDDGLCEEGDFREDHNPIGEDSAPSCSLREDNPSPPTPKPTSSQWSFWSQGFHHEAVGNPAKKNAQVPLQDLKW</sequence>
<evidence type="ECO:0000313" key="2">
    <source>
        <dbReference type="EMBL" id="KAK8387378.1"/>
    </source>
</evidence>
<reference evidence="2 3" key="1">
    <citation type="submission" date="2023-03" db="EMBL/GenBank/DDBJ databases">
        <title>High-quality genome of Scylla paramamosain provides insights in environmental adaptation.</title>
        <authorList>
            <person name="Zhang L."/>
        </authorList>
    </citation>
    <scope>NUCLEOTIDE SEQUENCE [LARGE SCALE GENOMIC DNA]</scope>
    <source>
        <strain evidence="2">LZ_2023a</strain>
        <tissue evidence="2">Muscle</tissue>
    </source>
</reference>
<comment type="caution">
    <text evidence="2">The sequence shown here is derived from an EMBL/GenBank/DDBJ whole genome shotgun (WGS) entry which is preliminary data.</text>
</comment>
<protein>
    <submittedName>
        <fullName evidence="2">Uncharacterized protein</fullName>
    </submittedName>
</protein>
<feature type="region of interest" description="Disordered" evidence="1">
    <location>
        <begin position="1"/>
        <end position="25"/>
    </location>
</feature>
<dbReference type="AlphaFoldDB" id="A0AAW0TJU0"/>
<gene>
    <name evidence="2" type="ORF">O3P69_018159</name>
</gene>